<dbReference type="InterPro" id="IPR050739">
    <property type="entry name" value="MFP"/>
</dbReference>
<keyword evidence="2" id="KW-0812">Transmembrane</keyword>
<keyword evidence="4" id="KW-1185">Reference proteome</keyword>
<dbReference type="PRINTS" id="PR01490">
    <property type="entry name" value="RTXTOXIND"/>
</dbReference>
<evidence type="ECO:0000256" key="1">
    <source>
        <dbReference type="SAM" id="Coils"/>
    </source>
</evidence>
<reference evidence="3 4" key="1">
    <citation type="journal article" date="2004" name="Emerg. Infect. Dis.">
        <title>Amoebae-resisting bacteria isolated from human nasal swabs by amoebal coculture.</title>
        <authorList>
            <person name="Greub G."/>
            <person name="La Scola B."/>
            <person name="Raoult D."/>
        </authorList>
    </citation>
    <scope>NUCLEOTIDE SEQUENCE [LARGE SCALE GENOMIC DNA]</scope>
    <source>
        <strain evidence="3 4">CCUG 51329</strain>
    </source>
</reference>
<gene>
    <name evidence="3" type="ORF">DRF68_04820</name>
</gene>
<keyword evidence="1" id="KW-0175">Coiled coil</keyword>
<comment type="caution">
    <text evidence="3">The sequence shown here is derived from an EMBL/GenBank/DDBJ whole genome shotgun (WGS) entry which is preliminary data.</text>
</comment>
<dbReference type="PANTHER" id="PTHR30386">
    <property type="entry name" value="MEMBRANE FUSION SUBUNIT OF EMRAB-TOLC MULTIDRUG EFFLUX PUMP"/>
    <property type="match status" value="1"/>
</dbReference>
<dbReference type="Proteomes" id="UP000256924">
    <property type="component" value="Unassembled WGS sequence"/>
</dbReference>
<dbReference type="InterPro" id="IPR011053">
    <property type="entry name" value="Single_hybrid_motif"/>
</dbReference>
<feature type="transmembrane region" description="Helical" evidence="2">
    <location>
        <begin position="21"/>
        <end position="38"/>
    </location>
</feature>
<organism evidence="3 4">
    <name type="scientific">Candidatus Chryseobacterium massiliense</name>
    <dbReference type="NCBI Taxonomy" id="204089"/>
    <lineage>
        <taxon>Bacteria</taxon>
        <taxon>Pseudomonadati</taxon>
        <taxon>Bacteroidota</taxon>
        <taxon>Flavobacteriia</taxon>
        <taxon>Flavobacteriales</taxon>
        <taxon>Weeksellaceae</taxon>
        <taxon>Chryseobacterium group</taxon>
        <taxon>Chryseobacterium</taxon>
    </lineage>
</organism>
<dbReference type="EMBL" id="QNVU01000006">
    <property type="protein sequence ID" value="REC51895.1"/>
    <property type="molecule type" value="Genomic_DNA"/>
</dbReference>
<dbReference type="Gene3D" id="2.40.50.100">
    <property type="match status" value="1"/>
</dbReference>
<dbReference type="SUPFAM" id="SSF51230">
    <property type="entry name" value="Single hybrid motif"/>
    <property type="match status" value="1"/>
</dbReference>
<dbReference type="AlphaFoldDB" id="A0A3D9BEE2"/>
<name>A0A3D9BEE2_9FLAO</name>
<sequence length="438" mass="49733">MELQSVNKIYHIHKKSRVKRWFLFILIGGIITLFLPWTQNIKVMGNVSTLYQEQRPQQLNSPIPGRIIKWYVKNGDYVKKGDTLLQLSEVKEDYLDPLLVKRTEMQVEAKKGVRDYYEAKVGTTNSQLQALNSARDLKLSQLKVKISQLNNKLAGEEAELEAAKNELRMSSDQYERQKKMYDEGLVSLTQFQQRSVSYQNALAKKTATENKLAQTRQEIVNVSIEQNATIQDYNEKLSKTEGERFQSMGQIEGSDGDIAKLENQVANYRARQGLYFVIASQDGQVVQINKAGIGEILKDGESIGIIVPEKVDYAVEIYIKPVDLPLVKEGQRVMCIFDGFPAIVFSGWPNSSYGTFAGKVIAVENNISANGMFKALVIQDKNEKQWPPKIKMGTGVQGIAILNDVPIWYELWRNINGFPPDYYEVKTEKSAKDEKSKK</sequence>
<dbReference type="PANTHER" id="PTHR30386:SF27">
    <property type="entry name" value="MEMBRANE FUSION PROTEIN (MFP) FAMILY PROTEIN"/>
    <property type="match status" value="1"/>
</dbReference>
<keyword evidence="2" id="KW-0472">Membrane</keyword>
<keyword evidence="2" id="KW-1133">Transmembrane helix</keyword>
<accession>A0A3D9BEE2</accession>
<evidence type="ECO:0000313" key="4">
    <source>
        <dbReference type="Proteomes" id="UP000256924"/>
    </source>
</evidence>
<protein>
    <submittedName>
        <fullName evidence="3">Biotin attachment protein</fullName>
    </submittedName>
</protein>
<dbReference type="RefSeq" id="WP_116097153.1">
    <property type="nucleotide sequence ID" value="NZ_QNVU01000006.1"/>
</dbReference>
<proteinExistence type="predicted"/>
<evidence type="ECO:0000256" key="2">
    <source>
        <dbReference type="SAM" id="Phobius"/>
    </source>
</evidence>
<feature type="coiled-coil region" evidence="1">
    <location>
        <begin position="139"/>
        <end position="225"/>
    </location>
</feature>
<evidence type="ECO:0000313" key="3">
    <source>
        <dbReference type="EMBL" id="REC51895.1"/>
    </source>
</evidence>